<name>A0A833WRQ0_JUGRE</name>
<dbReference type="GO" id="GO:0006950">
    <property type="term" value="P:response to stress"/>
    <property type="evidence" value="ECO:0007669"/>
    <property type="project" value="UniProtKB-ARBA"/>
</dbReference>
<keyword evidence="8" id="KW-0472">Membrane</keyword>
<dbReference type="InterPro" id="IPR019734">
    <property type="entry name" value="TPR_rpt"/>
</dbReference>
<evidence type="ECO:0000256" key="1">
    <source>
        <dbReference type="ARBA" id="ARBA00008509"/>
    </source>
</evidence>
<evidence type="ECO:0000256" key="5">
    <source>
        <dbReference type="ARBA" id="ARBA00075471"/>
    </source>
</evidence>
<dbReference type="AlphaFoldDB" id="A0A833WRQ0"/>
<feature type="domain" description="CS" evidence="10">
    <location>
        <begin position="196"/>
        <end position="285"/>
    </location>
</feature>
<dbReference type="Gramene" id="Jr16_00380_p1">
    <property type="protein sequence ID" value="cds.Jr16_00380_p1"/>
    <property type="gene ID" value="Jr16_00380"/>
</dbReference>
<dbReference type="PROSITE" id="PS51203">
    <property type="entry name" value="CS"/>
    <property type="match status" value="1"/>
</dbReference>
<dbReference type="SUPFAM" id="SSF48452">
    <property type="entry name" value="TPR-like"/>
    <property type="match status" value="1"/>
</dbReference>
<reference evidence="11" key="1">
    <citation type="submission" date="2015-10" db="EMBL/GenBank/DDBJ databases">
        <authorList>
            <person name="Martinez-Garcia P.J."/>
            <person name="Crepeau M.W."/>
            <person name="Puiu D."/>
            <person name="Gonzalez-Ibeas D."/>
            <person name="Whalen J."/>
            <person name="Stevens K."/>
            <person name="Paul R."/>
            <person name="Butterfield T."/>
            <person name="Britton M."/>
            <person name="Reagan R."/>
            <person name="Chakraborty S."/>
            <person name="Walawage S.L."/>
            <person name="Vasquez-Gross H.A."/>
            <person name="Cardeno C."/>
            <person name="Famula R."/>
            <person name="Pratt K."/>
            <person name="Kuruganti S."/>
            <person name="Aradhya M.K."/>
            <person name="Leslie C.A."/>
            <person name="Dandekar A.M."/>
            <person name="Salzberg S.L."/>
            <person name="Wegrzyn J.L."/>
            <person name="Langley C.H."/>
            <person name="Neale D.B."/>
        </authorList>
    </citation>
    <scope>NUCLEOTIDE SEQUENCE</scope>
    <source>
        <tissue evidence="11">Leaves</tissue>
    </source>
</reference>
<dbReference type="GO" id="GO:0051087">
    <property type="term" value="F:protein-folding chaperone binding"/>
    <property type="evidence" value="ECO:0007669"/>
    <property type="project" value="InterPro"/>
</dbReference>
<keyword evidence="2" id="KW-0677">Repeat</keyword>
<dbReference type="FunFam" id="2.60.40.790:FF:000041">
    <property type="entry name" value="Protein SGT1 homolog A"/>
    <property type="match status" value="1"/>
</dbReference>
<dbReference type="Pfam" id="PF04969">
    <property type="entry name" value="CS"/>
    <property type="match status" value="1"/>
</dbReference>
<evidence type="ECO:0000256" key="6">
    <source>
        <dbReference type="PROSITE-ProRule" id="PRU00339"/>
    </source>
</evidence>
<dbReference type="InterPro" id="IPR007699">
    <property type="entry name" value="SGS_dom"/>
</dbReference>
<dbReference type="InterPro" id="IPR008978">
    <property type="entry name" value="HSP20-like_chaperone"/>
</dbReference>
<evidence type="ECO:0000259" key="10">
    <source>
        <dbReference type="PROSITE" id="PS51203"/>
    </source>
</evidence>
<evidence type="ECO:0000256" key="2">
    <source>
        <dbReference type="ARBA" id="ARBA00022737"/>
    </source>
</evidence>
<evidence type="ECO:0000259" key="9">
    <source>
        <dbReference type="PROSITE" id="PS51048"/>
    </source>
</evidence>
<feature type="region of interest" description="Disordered" evidence="7">
    <location>
        <begin position="162"/>
        <end position="190"/>
    </location>
</feature>
<comment type="caution">
    <text evidence="11">The sequence shown here is derived from an EMBL/GenBank/DDBJ whole genome shotgun (WGS) entry which is preliminary data.</text>
</comment>
<feature type="compositionally biased region" description="Polar residues" evidence="7">
    <location>
        <begin position="169"/>
        <end position="190"/>
    </location>
</feature>
<comment type="similarity">
    <text evidence="1">Belongs to the SGT1 family.</text>
</comment>
<reference evidence="11" key="2">
    <citation type="submission" date="2020-03" db="EMBL/GenBank/DDBJ databases">
        <title>Walnut 2.0.</title>
        <authorList>
            <person name="Marrano A."/>
            <person name="Britton M."/>
            <person name="Zimin A.V."/>
            <person name="Zaini P.A."/>
            <person name="Workman R."/>
            <person name="Puiu D."/>
            <person name="Bianco L."/>
            <person name="Allen B.J."/>
            <person name="Troggio M."/>
            <person name="Leslie C.A."/>
            <person name="Timp W."/>
            <person name="Dendekar A."/>
            <person name="Salzberg S.L."/>
            <person name="Neale D.B."/>
        </authorList>
    </citation>
    <scope>NUCLEOTIDE SEQUENCE</scope>
    <source>
        <tissue evidence="11">Leaves</tissue>
    </source>
</reference>
<keyword evidence="3 6" id="KW-0802">TPR repeat</keyword>
<proteinExistence type="inferred from homology"/>
<dbReference type="Proteomes" id="UP000619265">
    <property type="component" value="Unassembled WGS sequence"/>
</dbReference>
<evidence type="ECO:0000256" key="3">
    <source>
        <dbReference type="ARBA" id="ARBA00022803"/>
    </source>
</evidence>
<gene>
    <name evidence="11" type="ORF">F2P56_034865</name>
</gene>
<dbReference type="PROSITE" id="PS51048">
    <property type="entry name" value="SGS"/>
    <property type="match status" value="1"/>
</dbReference>
<dbReference type="Pfam" id="PF13181">
    <property type="entry name" value="TPR_8"/>
    <property type="match status" value="2"/>
</dbReference>
<feature type="domain" description="SGS" evidence="9">
    <location>
        <begin position="307"/>
        <end position="397"/>
    </location>
</feature>
<evidence type="ECO:0000313" key="11">
    <source>
        <dbReference type="EMBL" id="KAF5442177.1"/>
    </source>
</evidence>
<sequence>VTQTRLYKSIRVLLPFLSLPANLIVSSILSLSVSASPSMESDLETKAKEAFIDDHFELAEQLYSQAIALNPTRAELFADRAQANLKLNNFTEAVADANKAIEMNPLLARAYLRKGSACFNLEEYQTAKAALETGASLAPEDSRFTNLLKECDQLIAKETVDIPKHSSEKTTSTNVSSESFQPVDDLSNQVTQTPAKPKYRHEFYQKPEEVVVTIFAKGIPAKNVSVDFGEQILSVSIDVPGEDVYHFQPRLFGKIIPSNCRYVVLSTKVEVRLAKAEPINWTALEFSNTNIVPQRVNASVIGSQRPTYPSSKPKKDWDKIEADVKKEEKDEKLDGDAALNKFFQNIYADADEDTKRAMKKSFVESNGTVLSTNWKEVGSKKVEGSPPDGMEMRRWEY</sequence>
<dbReference type="InterPro" id="IPR007052">
    <property type="entry name" value="CS_dom"/>
</dbReference>
<evidence type="ECO:0000256" key="8">
    <source>
        <dbReference type="SAM" id="Phobius"/>
    </source>
</evidence>
<keyword evidence="8" id="KW-1133">Transmembrane helix</keyword>
<keyword evidence="8" id="KW-0812">Transmembrane</keyword>
<accession>A0A833WRQ0</accession>
<dbReference type="SMART" id="SM00028">
    <property type="entry name" value="TPR"/>
    <property type="match status" value="3"/>
</dbReference>
<evidence type="ECO:0000256" key="4">
    <source>
        <dbReference type="ARBA" id="ARBA00069423"/>
    </source>
</evidence>
<feature type="transmembrane region" description="Helical" evidence="8">
    <location>
        <begin position="12"/>
        <end position="33"/>
    </location>
</feature>
<dbReference type="InterPro" id="IPR011990">
    <property type="entry name" value="TPR-like_helical_dom_sf"/>
</dbReference>
<dbReference type="Pfam" id="PF05002">
    <property type="entry name" value="SGS"/>
    <property type="match status" value="1"/>
</dbReference>
<dbReference type="CDD" id="cd06466">
    <property type="entry name" value="p23_CS_SGT1_like"/>
    <property type="match status" value="1"/>
</dbReference>
<dbReference type="Gene3D" id="1.25.40.10">
    <property type="entry name" value="Tetratricopeptide repeat domain"/>
    <property type="match status" value="1"/>
</dbReference>
<evidence type="ECO:0000313" key="12">
    <source>
        <dbReference type="Proteomes" id="UP000619265"/>
    </source>
</evidence>
<evidence type="ECO:0000256" key="7">
    <source>
        <dbReference type="SAM" id="MobiDB-lite"/>
    </source>
</evidence>
<dbReference type="SUPFAM" id="SSF49764">
    <property type="entry name" value="HSP20-like chaperones"/>
    <property type="match status" value="1"/>
</dbReference>
<protein>
    <recommendedName>
        <fullName evidence="4">Protein SGT1 homolog</fullName>
    </recommendedName>
    <alternativeName>
        <fullName evidence="5">Suppressor of G2 allele of SKP1 homolog</fullName>
    </alternativeName>
</protein>
<feature type="non-terminal residue" evidence="11">
    <location>
        <position position="1"/>
    </location>
</feature>
<dbReference type="InterPro" id="IPR044563">
    <property type="entry name" value="Sgt1-like"/>
</dbReference>
<feature type="repeat" description="TPR" evidence="6">
    <location>
        <begin position="74"/>
        <end position="107"/>
    </location>
</feature>
<dbReference type="EMBL" id="LIHL02000016">
    <property type="protein sequence ID" value="KAF5442177.1"/>
    <property type="molecule type" value="Genomic_DNA"/>
</dbReference>
<dbReference type="PROSITE" id="PS50005">
    <property type="entry name" value="TPR"/>
    <property type="match status" value="1"/>
</dbReference>
<dbReference type="Gene3D" id="2.60.40.790">
    <property type="match status" value="1"/>
</dbReference>
<dbReference type="PANTHER" id="PTHR45862">
    <property type="entry name" value="PROTEIN SGT1 HOMOLOG"/>
    <property type="match status" value="1"/>
</dbReference>
<organism evidence="11 12">
    <name type="scientific">Juglans regia</name>
    <name type="common">English walnut</name>
    <dbReference type="NCBI Taxonomy" id="51240"/>
    <lineage>
        <taxon>Eukaryota</taxon>
        <taxon>Viridiplantae</taxon>
        <taxon>Streptophyta</taxon>
        <taxon>Embryophyta</taxon>
        <taxon>Tracheophyta</taxon>
        <taxon>Spermatophyta</taxon>
        <taxon>Magnoliopsida</taxon>
        <taxon>eudicotyledons</taxon>
        <taxon>Gunneridae</taxon>
        <taxon>Pentapetalae</taxon>
        <taxon>rosids</taxon>
        <taxon>fabids</taxon>
        <taxon>Fagales</taxon>
        <taxon>Juglandaceae</taxon>
        <taxon>Juglans</taxon>
    </lineage>
</organism>